<dbReference type="Proteomes" id="UP000002754">
    <property type="component" value="Unassembled WGS sequence"/>
</dbReference>
<organism evidence="1 3">
    <name type="scientific">Alkalihalobacillus alcalophilus ATCC 27647 = CGMCC 1.3604</name>
    <dbReference type="NCBI Taxonomy" id="1218173"/>
    <lineage>
        <taxon>Bacteria</taxon>
        <taxon>Bacillati</taxon>
        <taxon>Bacillota</taxon>
        <taxon>Bacilli</taxon>
        <taxon>Bacillales</taxon>
        <taxon>Bacillaceae</taxon>
        <taxon>Alkalihalobacillus</taxon>
    </lineage>
</organism>
<dbReference type="eggNOG" id="ENOG5030DKB">
    <property type="taxonomic scope" value="Bacteria"/>
</dbReference>
<evidence type="ECO:0008006" key="5">
    <source>
        <dbReference type="Google" id="ProtNLM"/>
    </source>
</evidence>
<accession>A0A094WFW3</accession>
<name>A0A094WFW3_ALKAL</name>
<evidence type="ECO:0000313" key="2">
    <source>
        <dbReference type="EMBL" id="THG91010.1"/>
    </source>
</evidence>
<dbReference type="EMBL" id="JALP01000098">
    <property type="protein sequence ID" value="THG91010.1"/>
    <property type="molecule type" value="Genomic_DNA"/>
</dbReference>
<proteinExistence type="predicted"/>
<gene>
    <name evidence="2" type="ORF">AJ85_07725</name>
    <name evidence="1" type="ORF">BALCAV_0214915</name>
</gene>
<reference evidence="2 4" key="2">
    <citation type="submission" date="2014-01" db="EMBL/GenBank/DDBJ databases">
        <title>Draft genome sequencing of Bacillus alcalophilus CGMCC 1.3604.</title>
        <authorList>
            <person name="Yang J."/>
            <person name="Diao L."/>
            <person name="Yang S."/>
        </authorList>
    </citation>
    <scope>NUCLEOTIDE SEQUENCE [LARGE SCALE GENOMIC DNA]</scope>
    <source>
        <strain evidence="2 4">CGMCC 1.3604</strain>
    </source>
</reference>
<keyword evidence="3" id="KW-1185">Reference proteome</keyword>
<evidence type="ECO:0000313" key="4">
    <source>
        <dbReference type="Proteomes" id="UP000297014"/>
    </source>
</evidence>
<sequence>MKKFSWILLGIFLVVACNQSGGSDSTDWELEGFVLAVDGRVMMNEKELGLVSLSNIGGAKIGDYLKVNIEALMESYPSQANVTNYKIEEPHLPESASISSQEAIQMAYPTVLEELGMASYFEGTKVVSVYDAFYDQERNIWVVSFSSSKSGDIQQEVDGTTGEVLVSFPLQTEAFWIEGYVSSTPDTLVHFENSGLVFVSGVSGAEIGDFIRIEVEAILESWPGQAHPLDFEIVEPEQPEGATLNAKEAIQEAYPHVLENLGLESTYEGLHYVTVQQVDYDQETGEWLITFSSTEEGEIIFKISDPN</sequence>
<dbReference type="OrthoDB" id="9995216at2"/>
<dbReference type="PROSITE" id="PS51257">
    <property type="entry name" value="PROKAR_LIPOPROTEIN"/>
    <property type="match status" value="1"/>
</dbReference>
<reference evidence="1 3" key="1">
    <citation type="journal article" date="2014" name="Genome Announc.">
        <title>Draft Genome Sequence of Bacillus alcalophilus AV1934, a Classic Alkaliphile Isolated from Human Feces in 1934.</title>
        <authorList>
            <person name="Attie O."/>
            <person name="Jayaprakash A."/>
            <person name="Shah H."/>
            <person name="Paulsen I.T."/>
            <person name="Morino M."/>
            <person name="Takahashi Y."/>
            <person name="Narumi I."/>
            <person name="Sachidanandam R."/>
            <person name="Satoh K."/>
            <person name="Ito M."/>
            <person name="Krulwich T.A."/>
        </authorList>
    </citation>
    <scope>NUCLEOTIDE SEQUENCE [LARGE SCALE GENOMIC DNA]</scope>
    <source>
        <strain evidence="1 3">AV1934</strain>
    </source>
</reference>
<dbReference type="EMBL" id="ALPT02000051">
    <property type="protein sequence ID" value="KGA96664.1"/>
    <property type="molecule type" value="Genomic_DNA"/>
</dbReference>
<dbReference type="RefSeq" id="WP_003321417.1">
    <property type="nucleotide sequence ID" value="NZ_ALPT02000051.1"/>
</dbReference>
<dbReference type="STRING" id="1218173.BALCAV_0214915"/>
<dbReference type="AlphaFoldDB" id="A0A094WFW3"/>
<dbReference type="Proteomes" id="UP000297014">
    <property type="component" value="Unassembled WGS sequence"/>
</dbReference>
<evidence type="ECO:0000313" key="1">
    <source>
        <dbReference type="EMBL" id="KGA96664.1"/>
    </source>
</evidence>
<protein>
    <recommendedName>
        <fullName evidence="5">PepSY domain-containing protein</fullName>
    </recommendedName>
</protein>
<evidence type="ECO:0000313" key="3">
    <source>
        <dbReference type="Proteomes" id="UP000002754"/>
    </source>
</evidence>
<comment type="caution">
    <text evidence="1">The sequence shown here is derived from an EMBL/GenBank/DDBJ whole genome shotgun (WGS) entry which is preliminary data.</text>
</comment>